<dbReference type="Pfam" id="PF20718">
    <property type="entry name" value="Med16_bridge"/>
    <property type="match status" value="1"/>
</dbReference>
<evidence type="ECO:0000256" key="5">
    <source>
        <dbReference type="ARBA" id="ARBA00022737"/>
    </source>
</evidence>
<dbReference type="Gene3D" id="2.130.10.10">
    <property type="entry name" value="YVTN repeat-like/Quinoprotein amine dehydrogenase"/>
    <property type="match status" value="1"/>
</dbReference>
<keyword evidence="16" id="KW-1185">Reference proteome</keyword>
<dbReference type="OrthoDB" id="10018574at2759"/>
<dbReference type="InterPro" id="IPR015943">
    <property type="entry name" value="WD40/YVTN_repeat-like_dom_sf"/>
</dbReference>
<keyword evidence="8 11" id="KW-0804">Transcription</keyword>
<dbReference type="Pfam" id="PF20719">
    <property type="entry name" value="Med16_C"/>
    <property type="match status" value="1"/>
</dbReference>
<keyword evidence="9 11" id="KW-0539">Nucleus</keyword>
<dbReference type="InterPro" id="IPR048616">
    <property type="entry name" value="MED16_bridge"/>
</dbReference>
<keyword evidence="6 11" id="KW-0805">Transcription regulation</keyword>
<dbReference type="InterPro" id="IPR048338">
    <property type="entry name" value="Mediator_Med16"/>
</dbReference>
<dbReference type="EMBL" id="LSMT01000032">
    <property type="protein sequence ID" value="PFX31725.1"/>
    <property type="molecule type" value="Genomic_DNA"/>
</dbReference>
<evidence type="ECO:0000256" key="2">
    <source>
        <dbReference type="ARBA" id="ARBA00006543"/>
    </source>
</evidence>
<dbReference type="PANTHER" id="PTHR13224">
    <property type="entry name" value="THYROID HORMONE RECEPTOR-ASSOCIATED PROTEIN-RELATED"/>
    <property type="match status" value="1"/>
</dbReference>
<dbReference type="AlphaFoldDB" id="A0A2B4STK6"/>
<dbReference type="Pfam" id="PF11635">
    <property type="entry name" value="Med16_N"/>
    <property type="match status" value="1"/>
</dbReference>
<evidence type="ECO:0000256" key="8">
    <source>
        <dbReference type="ARBA" id="ARBA00023163"/>
    </source>
</evidence>
<keyword evidence="5" id="KW-0677">Repeat</keyword>
<evidence type="ECO:0000259" key="12">
    <source>
        <dbReference type="Pfam" id="PF11635"/>
    </source>
</evidence>
<comment type="similarity">
    <text evidence="2 11">Belongs to the Mediator complex subunit 16 family.</text>
</comment>
<feature type="domain" description="Mediator of RNA polymerase II transcription subunit 16 central helical bridge" evidence="13">
    <location>
        <begin position="489"/>
        <end position="675"/>
    </location>
</feature>
<feature type="domain" description="Mediator complex subunit Med16 N-terminal" evidence="12">
    <location>
        <begin position="133"/>
        <end position="334"/>
    </location>
</feature>
<evidence type="ECO:0000256" key="11">
    <source>
        <dbReference type="RuleBase" id="RU364149"/>
    </source>
</evidence>
<sequence>MDLIYDAVWSTSKPVNSNPCGKVVVAWSCRNLIAFSTGYRKLEVSEEQNPSSANGQNERSQITNGINILDPDCPWDVSSFSSGHEGLIQTLTWDGTGSRLLSTDLVGVCKLWAMKNHMVNDWECICTIDVGEGERLVAISWIDTGIKNLFSLSEDPQHSFMHKNLSDRFKTNRSKPPLVEIGGMRAKDGWVAISETGLICVTTIKPEVQVTRKCLAQVRTRVAVADLAFTSKGKVIVVANDGEPCSAVQFFRVSLSGGPGTDDCQIQSDPLPCLFPHSPTEPKNYPDYRVKNIQFLSKHSGEALLVCTTGPFGSCIKRWEMRKETIQLHERFQQEITHPRGGNYSVYEWTKVNTYDDPARIVCLCLPRIPIPKVDISPMNNLLTYPASILLVQYDDDRLQMLNCVGLIPSGSFRTKMKPSADSELGTAHKRARFSVASYNAGCLGAICYSPCCCCMVGITMAGDIRLLKLHHLGDSMGGTQLKRSLTDLLLYSLLTGWEWWDVLMAAHIGTPPDTLEAVSRQFTDEFRIQDIPQQHIRLSRFRAIKASLFRCMKDGAGQAVDCYVCQLLVAIAAAFRSLLKSSHTAAEQLAKISSTLDLEVDKVLQVLDTKELSLDSTTALSMFPLVQWLTDLAMFVVVAFTSQQNKESAPGVSLIRDTNTLGALREMLVLIRLWGQSTPAVLPSITPSADKNESLALLFKILTKIWLLSRQASSDEPDIHVDDRLAAPLIPNSTSLQNMQIGNLSRGVSGKAVSGTIRPSVYQFGSQPVAHQYHQTFHPFASAIFPMPADGSHVMDIVRRVYLDKSPETKLKQCTRCNCVSLVEGISDHAAARAWDQRWMRACVCGGSWRKLPYKEQQTVVAAATTTSSSSSNATAPVSVSGQ</sequence>
<gene>
    <name evidence="15" type="primary">med16</name>
    <name evidence="11" type="synonym">MED16</name>
    <name evidence="15" type="ORF">AWC38_SpisGene3475</name>
</gene>
<dbReference type="GO" id="GO:0045893">
    <property type="term" value="P:positive regulation of DNA-templated transcription"/>
    <property type="evidence" value="ECO:0007669"/>
    <property type="project" value="TreeGrafter"/>
</dbReference>
<evidence type="ECO:0000256" key="1">
    <source>
        <dbReference type="ARBA" id="ARBA00004123"/>
    </source>
</evidence>
<evidence type="ECO:0000256" key="6">
    <source>
        <dbReference type="ARBA" id="ARBA00023015"/>
    </source>
</evidence>
<name>A0A2B4STK6_STYPI</name>
<proteinExistence type="inferred from homology"/>
<protein>
    <recommendedName>
        <fullName evidence="3 11">Mediator of RNA polymerase II transcription subunit 16</fullName>
    </recommendedName>
    <alternativeName>
        <fullName evidence="10 11">Mediator complex subunit 16</fullName>
    </alternativeName>
</protein>
<dbReference type="PANTHER" id="PTHR13224:SF6">
    <property type="entry name" value="MEDIATOR OF RNA POLYMERASE II TRANSCRIPTION SUBUNIT 16"/>
    <property type="match status" value="1"/>
</dbReference>
<dbReference type="InterPro" id="IPR021665">
    <property type="entry name" value="Mediator_Med16_N"/>
</dbReference>
<evidence type="ECO:0000256" key="4">
    <source>
        <dbReference type="ARBA" id="ARBA00022574"/>
    </source>
</evidence>
<organism evidence="15 16">
    <name type="scientific">Stylophora pistillata</name>
    <name type="common">Smooth cauliflower coral</name>
    <dbReference type="NCBI Taxonomy" id="50429"/>
    <lineage>
        <taxon>Eukaryota</taxon>
        <taxon>Metazoa</taxon>
        <taxon>Cnidaria</taxon>
        <taxon>Anthozoa</taxon>
        <taxon>Hexacorallia</taxon>
        <taxon>Scleractinia</taxon>
        <taxon>Astrocoeniina</taxon>
        <taxon>Pocilloporidae</taxon>
        <taxon>Stylophora</taxon>
    </lineage>
</organism>
<dbReference type="STRING" id="50429.A0A2B4STK6"/>
<evidence type="ECO:0000259" key="14">
    <source>
        <dbReference type="Pfam" id="PF20719"/>
    </source>
</evidence>
<evidence type="ECO:0000256" key="3">
    <source>
        <dbReference type="ARBA" id="ARBA00019614"/>
    </source>
</evidence>
<dbReference type="SUPFAM" id="SSF50978">
    <property type="entry name" value="WD40 repeat-like"/>
    <property type="match status" value="1"/>
</dbReference>
<feature type="domain" description="Mediator complex subunit 16 C-terminal" evidence="14">
    <location>
        <begin position="792"/>
        <end position="852"/>
    </location>
</feature>
<evidence type="ECO:0000256" key="10">
    <source>
        <dbReference type="ARBA" id="ARBA00032015"/>
    </source>
</evidence>
<accession>A0A2B4STK6</accession>
<dbReference type="InterPro" id="IPR048339">
    <property type="entry name" value="Mediator_Med16_C"/>
</dbReference>
<comment type="subunit">
    <text evidence="11">Component of the Mediator complex.</text>
</comment>
<reference evidence="16" key="1">
    <citation type="journal article" date="2017" name="bioRxiv">
        <title>Comparative analysis of the genomes of Stylophora pistillata and Acropora digitifera provides evidence for extensive differences between species of corals.</title>
        <authorList>
            <person name="Voolstra C.R."/>
            <person name="Li Y."/>
            <person name="Liew Y.J."/>
            <person name="Baumgarten S."/>
            <person name="Zoccola D."/>
            <person name="Flot J.-F."/>
            <person name="Tambutte S."/>
            <person name="Allemand D."/>
            <person name="Aranda M."/>
        </authorList>
    </citation>
    <scope>NUCLEOTIDE SEQUENCE [LARGE SCALE GENOMIC DNA]</scope>
</reference>
<evidence type="ECO:0000256" key="9">
    <source>
        <dbReference type="ARBA" id="ARBA00023242"/>
    </source>
</evidence>
<comment type="function">
    <text evidence="11">Component of the Mediator complex, a coactivator involved in the regulated transcription of nearly all RNA polymerase II-dependent genes. Mediator functions as a bridge to convey information from gene-specific regulatory proteins to the basal RNA polymerase II transcription machinery. Mediator is recruited to promoters by direct interactions with regulatory proteins and serves as a scaffold for the assembly of a functional preinitiation complex with RNA polymerase II and the general transcription factors.</text>
</comment>
<evidence type="ECO:0000256" key="7">
    <source>
        <dbReference type="ARBA" id="ARBA00023159"/>
    </source>
</evidence>
<evidence type="ECO:0000259" key="13">
    <source>
        <dbReference type="Pfam" id="PF20718"/>
    </source>
</evidence>
<evidence type="ECO:0000313" key="16">
    <source>
        <dbReference type="Proteomes" id="UP000225706"/>
    </source>
</evidence>
<dbReference type="InterPro" id="IPR036322">
    <property type="entry name" value="WD40_repeat_dom_sf"/>
</dbReference>
<comment type="caution">
    <text evidence="15">The sequence shown here is derived from an EMBL/GenBank/DDBJ whole genome shotgun (WGS) entry which is preliminary data.</text>
</comment>
<keyword evidence="7 11" id="KW-0010">Activator</keyword>
<dbReference type="GO" id="GO:0016592">
    <property type="term" value="C:mediator complex"/>
    <property type="evidence" value="ECO:0007669"/>
    <property type="project" value="InterPro"/>
</dbReference>
<dbReference type="Proteomes" id="UP000225706">
    <property type="component" value="Unassembled WGS sequence"/>
</dbReference>
<evidence type="ECO:0000313" key="15">
    <source>
        <dbReference type="EMBL" id="PFX31725.1"/>
    </source>
</evidence>
<comment type="subcellular location">
    <subcellularLocation>
        <location evidence="1 11">Nucleus</location>
    </subcellularLocation>
</comment>
<keyword evidence="4" id="KW-0853">WD repeat</keyword>